<dbReference type="NCBIfam" id="NF005529">
    <property type="entry name" value="PRK07188.1"/>
    <property type="match status" value="1"/>
</dbReference>
<keyword evidence="9" id="KW-0808">Transferase</keyword>
<organism evidence="9 10">
    <name type="scientific">Mycoplasma todarodis</name>
    <dbReference type="NCBI Taxonomy" id="1937191"/>
    <lineage>
        <taxon>Bacteria</taxon>
        <taxon>Bacillati</taxon>
        <taxon>Mycoplasmatota</taxon>
        <taxon>Mollicutes</taxon>
        <taxon>Mycoplasmataceae</taxon>
        <taxon>Mycoplasma</taxon>
    </lineage>
</organism>
<dbReference type="InterPro" id="IPR037128">
    <property type="entry name" value="Quinolinate_PRibosylTase_N_sf"/>
</dbReference>
<dbReference type="InterPro" id="IPR022412">
    <property type="entry name" value="Quinolinate_PRibosylTrfase_N"/>
</dbReference>
<dbReference type="PANTHER" id="PTHR43202:SF1">
    <property type="entry name" value="NICOTINATE PHOSPHORIBOSYLTRANSFERASE"/>
    <property type="match status" value="1"/>
</dbReference>
<comment type="catalytic activity">
    <reaction evidence="6">
        <text>nicotinate beta-D-ribonucleotide + CO2 + diphosphate = quinolinate + 5-phospho-alpha-D-ribose 1-diphosphate + 2 H(+)</text>
        <dbReference type="Rhea" id="RHEA:12733"/>
        <dbReference type="ChEBI" id="CHEBI:15378"/>
        <dbReference type="ChEBI" id="CHEBI:16526"/>
        <dbReference type="ChEBI" id="CHEBI:29959"/>
        <dbReference type="ChEBI" id="CHEBI:33019"/>
        <dbReference type="ChEBI" id="CHEBI:57502"/>
        <dbReference type="ChEBI" id="CHEBI:58017"/>
        <dbReference type="EC" id="2.4.2.19"/>
    </reaction>
</comment>
<evidence type="ECO:0000259" key="8">
    <source>
        <dbReference type="Pfam" id="PF02749"/>
    </source>
</evidence>
<evidence type="ECO:0000256" key="6">
    <source>
        <dbReference type="ARBA" id="ARBA00047445"/>
    </source>
</evidence>
<dbReference type="Gene3D" id="3.20.20.70">
    <property type="entry name" value="Aldolase class I"/>
    <property type="match status" value="1"/>
</dbReference>
<accession>A0A4R0XIL9</accession>
<keyword evidence="10" id="KW-1185">Reference proteome</keyword>
<dbReference type="GO" id="GO:0009435">
    <property type="term" value="P:NAD+ biosynthetic process"/>
    <property type="evidence" value="ECO:0007669"/>
    <property type="project" value="UniProtKB-UniPathway"/>
</dbReference>
<gene>
    <name evidence="9" type="ORF">C4B25_04215</name>
</gene>
<dbReference type="AlphaFoldDB" id="A0A4R0XIL9"/>
<sequence length="332" mass="36946">MNYKNDEKYIANYFFKTQAIINKNKPESIVTLQFFQRSDNVVLCGINEVLELLEKNTDTSKYKIKYLKEGSLINGKEVVLELEGKYSEFGIYEGMIDGILARQTSLATNSKRIKDLTNKKVIFMGDRADHYSNQIKDGHAINCGGIKTQVTQAQTESHGGQPVGTVPHALIQMFNGDLIKALKAYKNAFPDEGLVALVDFNNDVINDTLLALNEFGKDLKAVRVDTSDGVSDAYFKNDEEFGVTPNLIKALRKAMDENNGEHVEIIVSSGFNANKIKLFEDEKTPVDVYGVGGSLLKINLGFTADAVIIDGVKCAKFGRAYKENKELIKYTK</sequence>
<dbReference type="InterPro" id="IPR036068">
    <property type="entry name" value="Nicotinate_pribotase-like_C"/>
</dbReference>
<dbReference type="EMBL" id="PSZP01000046">
    <property type="protein sequence ID" value="TCG10426.1"/>
    <property type="molecule type" value="Genomic_DNA"/>
</dbReference>
<dbReference type="Proteomes" id="UP000291072">
    <property type="component" value="Unassembled WGS sequence"/>
</dbReference>
<dbReference type="PANTHER" id="PTHR43202">
    <property type="entry name" value="NICOTINATE-NUCLEOTIDE PYROPHOSPHORYLASE"/>
    <property type="match status" value="1"/>
</dbReference>
<dbReference type="GO" id="GO:0004516">
    <property type="term" value="F:nicotinate phosphoribosyltransferase activity"/>
    <property type="evidence" value="ECO:0007669"/>
    <property type="project" value="UniProtKB-EC"/>
</dbReference>
<dbReference type="InterPro" id="IPR013785">
    <property type="entry name" value="Aldolase_TIM"/>
</dbReference>
<dbReference type="InterPro" id="IPR007229">
    <property type="entry name" value="Nic_PRibTrfase-Fam"/>
</dbReference>
<evidence type="ECO:0000256" key="1">
    <source>
        <dbReference type="ARBA" id="ARBA00004952"/>
    </source>
</evidence>
<dbReference type="RefSeq" id="WP_131613834.1">
    <property type="nucleotide sequence ID" value="NZ_PSZP01000046.1"/>
</dbReference>
<dbReference type="EC" id="6.3.4.21" evidence="2"/>
<evidence type="ECO:0000313" key="10">
    <source>
        <dbReference type="Proteomes" id="UP000291072"/>
    </source>
</evidence>
<dbReference type="GO" id="GO:0004514">
    <property type="term" value="F:nicotinate-nucleotide diphosphorylase (carboxylating) activity"/>
    <property type="evidence" value="ECO:0007669"/>
    <property type="project" value="UniProtKB-EC"/>
</dbReference>
<keyword evidence="9" id="KW-0328">Glycosyltransferase</keyword>
<comment type="pathway">
    <text evidence="1">Cofactor biosynthesis; NAD(+) biosynthesis; nicotinate D-ribonucleotide from nicotinate: step 1/1.</text>
</comment>
<proteinExistence type="predicted"/>
<evidence type="ECO:0000313" key="9">
    <source>
        <dbReference type="EMBL" id="TCG10426.1"/>
    </source>
</evidence>
<evidence type="ECO:0000256" key="4">
    <source>
        <dbReference type="ARBA" id="ARBA00022598"/>
    </source>
</evidence>
<evidence type="ECO:0000256" key="5">
    <source>
        <dbReference type="ARBA" id="ARBA00022642"/>
    </source>
</evidence>
<dbReference type="SUPFAM" id="SSF54675">
    <property type="entry name" value="Nicotinate/Quinolinate PRTase N-terminal domain-like"/>
    <property type="match status" value="1"/>
</dbReference>
<dbReference type="PIRSF" id="PIRSF000484">
    <property type="entry name" value="NAPRT"/>
    <property type="match status" value="1"/>
</dbReference>
<dbReference type="SUPFAM" id="SSF51690">
    <property type="entry name" value="Nicotinate/Quinolinate PRTase C-terminal domain-like"/>
    <property type="match status" value="1"/>
</dbReference>
<evidence type="ECO:0000256" key="2">
    <source>
        <dbReference type="ARBA" id="ARBA00013236"/>
    </source>
</evidence>
<dbReference type="UniPathway" id="UPA00253">
    <property type="reaction ID" value="UER00457"/>
</dbReference>
<reference evidence="9 10" key="1">
    <citation type="submission" date="2018-02" db="EMBL/GenBank/DDBJ databases">
        <title>Mycoplasma marinum and Mycoplasma todarodis sp. nov., moderately halophilic and psychrotolerant mycoplasmas isolated from cephalopods.</title>
        <authorList>
            <person name="Viver T."/>
        </authorList>
    </citation>
    <scope>NUCLEOTIDE SEQUENCE [LARGE SCALE GENOMIC DNA]</scope>
    <source>
        <strain evidence="9 10">5H</strain>
    </source>
</reference>
<keyword evidence="5" id="KW-0662">Pyridine nucleotide biosynthesis</keyword>
<protein>
    <recommendedName>
        <fullName evidence="2">nicotinate phosphoribosyltransferase</fullName>
        <ecNumber evidence="2">6.3.4.21</ecNumber>
    </recommendedName>
</protein>
<evidence type="ECO:0000256" key="3">
    <source>
        <dbReference type="ARBA" id="ARBA00022553"/>
    </source>
</evidence>
<comment type="catalytic activity">
    <reaction evidence="7">
        <text>5-phospho-alpha-D-ribose 1-diphosphate + nicotinate + ATP + H2O = nicotinate beta-D-ribonucleotide + ADP + phosphate + diphosphate</text>
        <dbReference type="Rhea" id="RHEA:36163"/>
        <dbReference type="ChEBI" id="CHEBI:15377"/>
        <dbReference type="ChEBI" id="CHEBI:30616"/>
        <dbReference type="ChEBI" id="CHEBI:32544"/>
        <dbReference type="ChEBI" id="CHEBI:33019"/>
        <dbReference type="ChEBI" id="CHEBI:43474"/>
        <dbReference type="ChEBI" id="CHEBI:57502"/>
        <dbReference type="ChEBI" id="CHEBI:58017"/>
        <dbReference type="ChEBI" id="CHEBI:456216"/>
        <dbReference type="EC" id="6.3.4.21"/>
    </reaction>
</comment>
<name>A0A4R0XIL9_9MOLU</name>
<keyword evidence="3" id="KW-0597">Phosphoprotein</keyword>
<dbReference type="Gene3D" id="3.90.1170.20">
    <property type="entry name" value="Quinolinate phosphoribosyl transferase, N-terminal domain"/>
    <property type="match status" value="1"/>
</dbReference>
<keyword evidence="4" id="KW-0436">Ligase</keyword>
<dbReference type="OrthoDB" id="9770610at2"/>
<dbReference type="Pfam" id="PF02749">
    <property type="entry name" value="QRPTase_N"/>
    <property type="match status" value="1"/>
</dbReference>
<comment type="caution">
    <text evidence="9">The sequence shown here is derived from an EMBL/GenBank/DDBJ whole genome shotgun (WGS) entry which is preliminary data.</text>
</comment>
<feature type="domain" description="Quinolinate phosphoribosyl transferase N-terminal" evidence="8">
    <location>
        <begin position="24"/>
        <end position="102"/>
    </location>
</feature>
<dbReference type="InterPro" id="IPR053190">
    <property type="entry name" value="NAPRTase-like"/>
</dbReference>
<evidence type="ECO:0000256" key="7">
    <source>
        <dbReference type="ARBA" id="ARBA00048668"/>
    </source>
</evidence>